<keyword evidence="2" id="KW-1185">Reference proteome</keyword>
<accession>A0ACC2W1V8</accession>
<gene>
    <name evidence="1" type="ORF">QFC21_002125</name>
</gene>
<comment type="caution">
    <text evidence="1">The sequence shown here is derived from an EMBL/GenBank/DDBJ whole genome shotgun (WGS) entry which is preliminary data.</text>
</comment>
<name>A0ACC2W1V8_9TREE</name>
<dbReference type="Proteomes" id="UP001227268">
    <property type="component" value="Unassembled WGS sequence"/>
</dbReference>
<dbReference type="EMBL" id="JASBWT010000005">
    <property type="protein sequence ID" value="KAJ9104627.1"/>
    <property type="molecule type" value="Genomic_DNA"/>
</dbReference>
<reference evidence="1" key="1">
    <citation type="submission" date="2023-04" db="EMBL/GenBank/DDBJ databases">
        <title>Draft Genome sequencing of Naganishia species isolated from polar environments using Oxford Nanopore Technology.</title>
        <authorList>
            <person name="Leo P."/>
            <person name="Venkateswaran K."/>
        </authorList>
    </citation>
    <scope>NUCLEOTIDE SEQUENCE</scope>
    <source>
        <strain evidence="1">MNA-CCFEE 5423</strain>
    </source>
</reference>
<sequence length="337" mass="36634">MLSFNPTSLAVFTAVLFFARAAPVTPSSPLYKRATTGATIRPTNKGNVCFGVSNLSNGALVIEGDCQQDTGLFNHWDISPGENQVVRISGLPAESGDWCLDAGLDFTSGSKNILKIWQCDPGLPQQRNSEHLSVVGGNSCVATNRDTNEVFTQYCFNADAIGGGSHGGGNPITETFNLVEVEPTPATQSRQIKWLEDGVERCLQVNNGAFGNGQSIGVNVCFTENLSFYAFQNFVYNEGSTKIRVAPNNFTETEYCIDFGTNLGANGQGLKIWECYEGLPQQQLYITDDRHVAVENRPGGGQCADVRAESGPEPVRPYGVRKQQYQAENDLTFRTMT</sequence>
<evidence type="ECO:0000313" key="2">
    <source>
        <dbReference type="Proteomes" id="UP001227268"/>
    </source>
</evidence>
<protein>
    <submittedName>
        <fullName evidence="1">Uncharacterized protein</fullName>
    </submittedName>
</protein>
<proteinExistence type="predicted"/>
<evidence type="ECO:0000313" key="1">
    <source>
        <dbReference type="EMBL" id="KAJ9104627.1"/>
    </source>
</evidence>
<organism evidence="1 2">
    <name type="scientific">Naganishia friedmannii</name>
    <dbReference type="NCBI Taxonomy" id="89922"/>
    <lineage>
        <taxon>Eukaryota</taxon>
        <taxon>Fungi</taxon>
        <taxon>Dikarya</taxon>
        <taxon>Basidiomycota</taxon>
        <taxon>Agaricomycotina</taxon>
        <taxon>Tremellomycetes</taxon>
        <taxon>Filobasidiales</taxon>
        <taxon>Filobasidiaceae</taxon>
        <taxon>Naganishia</taxon>
    </lineage>
</organism>